<dbReference type="EMBL" id="VLLL01000006">
    <property type="protein sequence ID" value="TWJ12196.1"/>
    <property type="molecule type" value="Genomic_DNA"/>
</dbReference>
<evidence type="ECO:0000313" key="5">
    <source>
        <dbReference type="Proteomes" id="UP000321617"/>
    </source>
</evidence>
<dbReference type="Proteomes" id="UP000321617">
    <property type="component" value="Unassembled WGS sequence"/>
</dbReference>
<dbReference type="GO" id="GO:0000976">
    <property type="term" value="F:transcription cis-regulatory region binding"/>
    <property type="evidence" value="ECO:0007669"/>
    <property type="project" value="TreeGrafter"/>
</dbReference>
<gene>
    <name evidence="4" type="ORF">LX16_2951</name>
</gene>
<feature type="DNA-binding region" description="H-T-H motif" evidence="2">
    <location>
        <begin position="24"/>
        <end position="43"/>
    </location>
</feature>
<organism evidence="4 5">
    <name type="scientific">Stackebrandtia albiflava</name>
    <dbReference type="NCBI Taxonomy" id="406432"/>
    <lineage>
        <taxon>Bacteria</taxon>
        <taxon>Bacillati</taxon>
        <taxon>Actinomycetota</taxon>
        <taxon>Actinomycetes</taxon>
        <taxon>Glycomycetales</taxon>
        <taxon>Glycomycetaceae</taxon>
        <taxon>Stackebrandtia</taxon>
    </lineage>
</organism>
<dbReference type="Pfam" id="PF00440">
    <property type="entry name" value="TetR_N"/>
    <property type="match status" value="1"/>
</dbReference>
<dbReference type="OrthoDB" id="2356263at2"/>
<evidence type="ECO:0000256" key="1">
    <source>
        <dbReference type="ARBA" id="ARBA00023125"/>
    </source>
</evidence>
<accession>A0A562V2S7</accession>
<dbReference type="InterPro" id="IPR041583">
    <property type="entry name" value="TetR_C_31"/>
</dbReference>
<proteinExistence type="predicted"/>
<dbReference type="PRINTS" id="PR00455">
    <property type="entry name" value="HTHTETR"/>
</dbReference>
<name>A0A562V2S7_9ACTN</name>
<dbReference type="SUPFAM" id="SSF46689">
    <property type="entry name" value="Homeodomain-like"/>
    <property type="match status" value="1"/>
</dbReference>
<protein>
    <submittedName>
        <fullName evidence="4">TetR family transcriptional regulator</fullName>
    </submittedName>
</protein>
<dbReference type="PANTHER" id="PTHR30055">
    <property type="entry name" value="HTH-TYPE TRANSCRIPTIONAL REGULATOR RUTR"/>
    <property type="match status" value="1"/>
</dbReference>
<reference evidence="4 5" key="1">
    <citation type="journal article" date="2013" name="Stand. Genomic Sci.">
        <title>Genomic Encyclopedia of Type Strains, Phase I: The one thousand microbial genomes (KMG-I) project.</title>
        <authorList>
            <person name="Kyrpides N.C."/>
            <person name="Woyke T."/>
            <person name="Eisen J.A."/>
            <person name="Garrity G."/>
            <person name="Lilburn T.G."/>
            <person name="Beck B.J."/>
            <person name="Whitman W.B."/>
            <person name="Hugenholtz P."/>
            <person name="Klenk H.P."/>
        </authorList>
    </citation>
    <scope>NUCLEOTIDE SEQUENCE [LARGE SCALE GENOMIC DNA]</scope>
    <source>
        <strain evidence="4 5">DSM 45044</strain>
    </source>
</reference>
<keyword evidence="5" id="KW-1185">Reference proteome</keyword>
<dbReference type="PANTHER" id="PTHR30055:SF219">
    <property type="entry name" value="TRANSCRIPTIONAL REGULATORY PROTEIN"/>
    <property type="match status" value="1"/>
</dbReference>
<keyword evidence="1 2" id="KW-0238">DNA-binding</keyword>
<dbReference type="PROSITE" id="PS50977">
    <property type="entry name" value="HTH_TETR_2"/>
    <property type="match status" value="1"/>
</dbReference>
<evidence type="ECO:0000256" key="2">
    <source>
        <dbReference type="PROSITE-ProRule" id="PRU00335"/>
    </source>
</evidence>
<comment type="caution">
    <text evidence="4">The sequence shown here is derived from an EMBL/GenBank/DDBJ whole genome shotgun (WGS) entry which is preliminary data.</text>
</comment>
<dbReference type="RefSeq" id="WP_147139123.1">
    <property type="nucleotide sequence ID" value="NZ_BAABIJ010000002.1"/>
</dbReference>
<dbReference type="Pfam" id="PF17940">
    <property type="entry name" value="TetR_C_31"/>
    <property type="match status" value="1"/>
</dbReference>
<sequence>MGNREALLGAAKKCLFEKGFDRTTVRDLASAAGVSMAAIGYHFGSKEALLNEALFDMLGSGDAIGRSVAAAGEADAEDSFRALWAGLIESFSHNRTFWLANLEAVMRGLRDPELGVQLNEGQRQGRSGMAALVTRTPEDDLPDSTVRTVGAVQMALIAGMMIHALSDPDTVPDVDEFLAGLRELGRHAG</sequence>
<dbReference type="InterPro" id="IPR001647">
    <property type="entry name" value="HTH_TetR"/>
</dbReference>
<dbReference type="InterPro" id="IPR050109">
    <property type="entry name" value="HTH-type_TetR-like_transc_reg"/>
</dbReference>
<feature type="domain" description="HTH tetR-type" evidence="3">
    <location>
        <begin position="1"/>
        <end position="61"/>
    </location>
</feature>
<evidence type="ECO:0000259" key="3">
    <source>
        <dbReference type="PROSITE" id="PS50977"/>
    </source>
</evidence>
<dbReference type="AlphaFoldDB" id="A0A562V2S7"/>
<dbReference type="GO" id="GO:0003700">
    <property type="term" value="F:DNA-binding transcription factor activity"/>
    <property type="evidence" value="ECO:0007669"/>
    <property type="project" value="TreeGrafter"/>
</dbReference>
<dbReference type="Gene3D" id="1.10.357.10">
    <property type="entry name" value="Tetracycline Repressor, domain 2"/>
    <property type="match status" value="1"/>
</dbReference>
<evidence type="ECO:0000313" key="4">
    <source>
        <dbReference type="EMBL" id="TWJ12196.1"/>
    </source>
</evidence>
<dbReference type="InterPro" id="IPR036271">
    <property type="entry name" value="Tet_transcr_reg_TetR-rel_C_sf"/>
</dbReference>
<dbReference type="InterPro" id="IPR009057">
    <property type="entry name" value="Homeodomain-like_sf"/>
</dbReference>
<dbReference type="SUPFAM" id="SSF48498">
    <property type="entry name" value="Tetracyclin repressor-like, C-terminal domain"/>
    <property type="match status" value="1"/>
</dbReference>